<organism evidence="2 3">
    <name type="scientific">Aliikangiella maris</name>
    <dbReference type="NCBI Taxonomy" id="3162458"/>
    <lineage>
        <taxon>Bacteria</taxon>
        <taxon>Pseudomonadati</taxon>
        <taxon>Pseudomonadota</taxon>
        <taxon>Gammaproteobacteria</taxon>
        <taxon>Oceanospirillales</taxon>
        <taxon>Pleioneaceae</taxon>
        <taxon>Aliikangiella</taxon>
    </lineage>
</organism>
<gene>
    <name evidence="2" type="ORF">ABVT43_07420</name>
</gene>
<dbReference type="Proteomes" id="UP001548189">
    <property type="component" value="Unassembled WGS sequence"/>
</dbReference>
<dbReference type="PROSITE" id="PS51746">
    <property type="entry name" value="PPM_2"/>
    <property type="match status" value="1"/>
</dbReference>
<evidence type="ECO:0000313" key="2">
    <source>
        <dbReference type="EMBL" id="MET1254949.1"/>
    </source>
</evidence>
<sequence>MAEYMYTWLSTGESHRGAVRKLNEDAYLERPDLGLWLVADGMGGHHGGNIASNLIVDELNKMADHNFKDRFELLSWLHRSIDSANTELRNLAKSRYKGGVVGSTVVALLLDQNGYTLTWAGDSRAYLLRDRLLTQITKDHSQVNDLVDSGVINEEEAEAHPLANVITRAVGADDTIEMETMHGEFQNEDIFMLCSDGINKELVDLEIAELLVNGSLMESRRALIYSALVRKARDNVTVVLVKVNKKVVAEYCDTTIPC</sequence>
<name>A0ABV2BSP2_9GAMM</name>
<dbReference type="RefSeq" id="WP_353874563.1">
    <property type="nucleotide sequence ID" value="NZ_JBEVCJ010000006.1"/>
</dbReference>
<comment type="caution">
    <text evidence="2">The sequence shown here is derived from an EMBL/GenBank/DDBJ whole genome shotgun (WGS) entry which is preliminary data.</text>
</comment>
<dbReference type="InterPro" id="IPR036457">
    <property type="entry name" value="PPM-type-like_dom_sf"/>
</dbReference>
<accession>A0ABV2BSP2</accession>
<dbReference type="SMART" id="SM00332">
    <property type="entry name" value="PP2Cc"/>
    <property type="match status" value="1"/>
</dbReference>
<evidence type="ECO:0000259" key="1">
    <source>
        <dbReference type="PROSITE" id="PS51746"/>
    </source>
</evidence>
<dbReference type="CDD" id="cd00143">
    <property type="entry name" value="PP2Cc"/>
    <property type="match status" value="1"/>
</dbReference>
<protein>
    <submittedName>
        <fullName evidence="2">Protein phosphatase 2C domain-containing protein</fullName>
    </submittedName>
</protein>
<feature type="domain" description="PPM-type phosphatase" evidence="1">
    <location>
        <begin position="10"/>
        <end position="243"/>
    </location>
</feature>
<dbReference type="PANTHER" id="PTHR13832:SF827">
    <property type="entry name" value="PROTEIN PHOSPHATASE 1L"/>
    <property type="match status" value="1"/>
</dbReference>
<proteinExistence type="predicted"/>
<evidence type="ECO:0000313" key="3">
    <source>
        <dbReference type="Proteomes" id="UP001548189"/>
    </source>
</evidence>
<dbReference type="Pfam" id="PF13672">
    <property type="entry name" value="PP2C_2"/>
    <property type="match status" value="1"/>
</dbReference>
<dbReference type="SUPFAM" id="SSF81606">
    <property type="entry name" value="PP2C-like"/>
    <property type="match status" value="1"/>
</dbReference>
<keyword evidence="3" id="KW-1185">Reference proteome</keyword>
<reference evidence="2 3" key="1">
    <citation type="submission" date="2024-06" db="EMBL/GenBank/DDBJ databases">
        <authorList>
            <person name="Li F."/>
        </authorList>
    </citation>
    <scope>NUCLEOTIDE SEQUENCE [LARGE SCALE GENOMIC DNA]</scope>
    <source>
        <strain evidence="2 3">GXAS 311</strain>
    </source>
</reference>
<dbReference type="EMBL" id="JBEVCJ010000006">
    <property type="protein sequence ID" value="MET1254949.1"/>
    <property type="molecule type" value="Genomic_DNA"/>
</dbReference>
<dbReference type="InterPro" id="IPR015655">
    <property type="entry name" value="PP2C"/>
</dbReference>
<dbReference type="SMART" id="SM00331">
    <property type="entry name" value="PP2C_SIG"/>
    <property type="match status" value="1"/>
</dbReference>
<dbReference type="Gene3D" id="3.60.40.10">
    <property type="entry name" value="PPM-type phosphatase domain"/>
    <property type="match status" value="1"/>
</dbReference>
<dbReference type="PANTHER" id="PTHR13832">
    <property type="entry name" value="PROTEIN PHOSPHATASE 2C"/>
    <property type="match status" value="1"/>
</dbReference>
<dbReference type="InterPro" id="IPR001932">
    <property type="entry name" value="PPM-type_phosphatase-like_dom"/>
</dbReference>